<dbReference type="Proteomes" id="UP000019763">
    <property type="component" value="Unassembled WGS sequence"/>
</dbReference>
<dbReference type="EMBL" id="AFNH02000294">
    <property type="protein sequence ID" value="EZG78311.1"/>
    <property type="molecule type" value="Genomic_DNA"/>
</dbReference>
<keyword evidence="2" id="KW-0472">Membrane</keyword>
<reference evidence="3" key="1">
    <citation type="submission" date="2013-12" db="EMBL/GenBank/DDBJ databases">
        <authorList>
            <person name="Omoto C.K."/>
            <person name="Sibley D."/>
            <person name="Venepally P."/>
            <person name="Hadjithomas M."/>
            <person name="Karamycheva S."/>
            <person name="Brunk B."/>
            <person name="Roos D."/>
            <person name="Caler E."/>
            <person name="Lorenzi H."/>
        </authorList>
    </citation>
    <scope>NUCLEOTIDE SEQUENCE</scope>
</reference>
<feature type="compositionally biased region" description="Acidic residues" evidence="1">
    <location>
        <begin position="279"/>
        <end position="319"/>
    </location>
</feature>
<feature type="compositionally biased region" description="Low complexity" evidence="1">
    <location>
        <begin position="341"/>
        <end position="359"/>
    </location>
</feature>
<feature type="compositionally biased region" description="Basic and acidic residues" evidence="1">
    <location>
        <begin position="373"/>
        <end position="383"/>
    </location>
</feature>
<organism evidence="3 4">
    <name type="scientific">Gregarina niphandrodes</name>
    <name type="common">Septate eugregarine</name>
    <dbReference type="NCBI Taxonomy" id="110365"/>
    <lineage>
        <taxon>Eukaryota</taxon>
        <taxon>Sar</taxon>
        <taxon>Alveolata</taxon>
        <taxon>Apicomplexa</taxon>
        <taxon>Conoidasida</taxon>
        <taxon>Gregarinasina</taxon>
        <taxon>Eugregarinorida</taxon>
        <taxon>Gregarinidae</taxon>
        <taxon>Gregarina</taxon>
    </lineage>
</organism>
<evidence type="ECO:0000313" key="4">
    <source>
        <dbReference type="Proteomes" id="UP000019763"/>
    </source>
</evidence>
<comment type="caution">
    <text evidence="3">The sequence shown here is derived from an EMBL/GenBank/DDBJ whole genome shotgun (WGS) entry which is preliminary data.</text>
</comment>
<gene>
    <name evidence="3" type="ORF">GNI_038210</name>
</gene>
<dbReference type="RefSeq" id="XP_011129349.1">
    <property type="nucleotide sequence ID" value="XM_011131047.1"/>
</dbReference>
<dbReference type="AlphaFoldDB" id="A0A023BAN0"/>
<keyword evidence="2 3" id="KW-0812">Transmembrane</keyword>
<dbReference type="VEuPathDB" id="CryptoDB:GNI_038210"/>
<feature type="transmembrane region" description="Helical" evidence="2">
    <location>
        <begin position="12"/>
        <end position="45"/>
    </location>
</feature>
<dbReference type="GeneID" id="22911471"/>
<accession>A0A023BAN0</accession>
<evidence type="ECO:0000313" key="3">
    <source>
        <dbReference type="EMBL" id="EZG78311.1"/>
    </source>
</evidence>
<feature type="region of interest" description="Disordered" evidence="1">
    <location>
        <begin position="444"/>
        <end position="511"/>
    </location>
</feature>
<proteinExistence type="predicted"/>
<feature type="region of interest" description="Disordered" evidence="1">
    <location>
        <begin position="273"/>
        <end position="407"/>
    </location>
</feature>
<name>A0A023BAN0_GRENI</name>
<evidence type="ECO:0000256" key="1">
    <source>
        <dbReference type="SAM" id="MobiDB-lite"/>
    </source>
</evidence>
<feature type="compositionally biased region" description="Polar residues" evidence="1">
    <location>
        <begin position="444"/>
        <end position="458"/>
    </location>
</feature>
<evidence type="ECO:0000256" key="2">
    <source>
        <dbReference type="SAM" id="Phobius"/>
    </source>
</evidence>
<keyword evidence="4" id="KW-1185">Reference proteome</keyword>
<protein>
    <submittedName>
        <fullName evidence="3">Transmembrane protein</fullName>
    </submittedName>
</protein>
<sequence>MIITGVIITGVIITGVIITGAIITGVIITGVIITGVIITGVTIIITGSEDDWSLNRKDESVKSREDASDEGIITVDYDVVILPGGKSRDFEVKVTDRHLFAVPNKGKARYQATLFEDTTLATAAFAGVGRDEKSCPTSESFTFSVQDDDMIILRFTDVVFRLQDGYMDIRQHLNQKLQRGVTGARDVAAQRDHLGREGLSADGVHFLRNSRYLGARGLVCARMSCPVDHPGQQFFEPNPVPFTYPSAAADSCGILFEEILKLKDPTTIGDVLEKRAAEEEPDLPVEKEDEDEEGEDEEGEDEEGEDEEGEDEEEDEEDTQLQPVAVDELDRGVQSAEDDPASGSAPAPAAAAAAAAAPSFEGRKKSVSFDVQKTADLRDDISPRPRRRATAGGVAGAIDRVRRGAPPNVASWLPQAVAEVEPKRRSVVQHTPDVMGDLALGRLLQQQKQTPSKSSAKSTIKKPKIDSLETVIRMHATRAKSSHTALNPDDPEDRKLNEFFDNPPLVDNHHW</sequence>
<keyword evidence="2" id="KW-1133">Transmembrane helix</keyword>